<dbReference type="Gene3D" id="3.90.75.20">
    <property type="match status" value="1"/>
</dbReference>
<evidence type="ECO:0000313" key="2">
    <source>
        <dbReference type="EMBL" id="WMM35660.1"/>
    </source>
</evidence>
<organism evidence="2 3">
    <name type="scientific">Escherichia phage pO91</name>
    <dbReference type="NCBI Taxonomy" id="3072194"/>
    <lineage>
        <taxon>Viruses</taxon>
        <taxon>Duplodnaviria</taxon>
        <taxon>Heunggongvirae</taxon>
        <taxon>Uroviricota</taxon>
        <taxon>Caudoviricetes</taxon>
        <taxon>Autographivirales</taxon>
        <taxon>Autotranscriptaviridae</taxon>
        <taxon>Studiervirinae</taxon>
        <taxon>Kayfunavirus</taxon>
        <taxon>Kayfunavirus pO91</taxon>
    </lineage>
</organism>
<dbReference type="Proteomes" id="UP001257016">
    <property type="component" value="Segment"/>
</dbReference>
<dbReference type="SUPFAM" id="SSF54060">
    <property type="entry name" value="His-Me finger endonucleases"/>
    <property type="match status" value="1"/>
</dbReference>
<dbReference type="EMBL" id="OR204650">
    <property type="protein sequence ID" value="WMM35660.1"/>
    <property type="molecule type" value="Genomic_DNA"/>
</dbReference>
<dbReference type="Pfam" id="PF13392">
    <property type="entry name" value="HNH_3"/>
    <property type="match status" value="1"/>
</dbReference>
<proteinExistence type="predicted"/>
<evidence type="ECO:0000259" key="1">
    <source>
        <dbReference type="SMART" id="SM00507"/>
    </source>
</evidence>
<accession>A0AA51R7V7</accession>
<keyword evidence="3" id="KW-1185">Reference proteome</keyword>
<evidence type="ECO:0000313" key="3">
    <source>
        <dbReference type="Proteomes" id="UP001257016"/>
    </source>
</evidence>
<feature type="domain" description="HNH nuclease" evidence="1">
    <location>
        <begin position="33"/>
        <end position="83"/>
    </location>
</feature>
<sequence>MLSDLVYEDGKLLKGGKEVGHISNHGYRRFKINGKNYLVHRLIYKMHNPEFDILSELVVDHINRNRLDNMIENLRAVTTAENNRNHAPPLGVSFCKQTGKWKAIHPRWLGRFDTKEEALNAVNAARQE</sequence>
<dbReference type="InterPro" id="IPR044925">
    <property type="entry name" value="His-Me_finger_sf"/>
</dbReference>
<name>A0AA51R7V7_9CAUD</name>
<reference evidence="2" key="1">
    <citation type="submission" date="2023-06" db="EMBL/GenBank/DDBJ databases">
        <title>Phage tail fibers protein as a specific probe for recognition of Shiga toxin-producing Escherichia coli O91, O103, and O111.</title>
        <authorList>
            <person name="Chen Y."/>
            <person name="Liu Y."/>
        </authorList>
    </citation>
    <scope>NUCLEOTIDE SEQUENCE</scope>
</reference>
<dbReference type="SMART" id="SM00507">
    <property type="entry name" value="HNHc"/>
    <property type="match status" value="1"/>
</dbReference>
<dbReference type="InterPro" id="IPR003615">
    <property type="entry name" value="HNH_nuc"/>
</dbReference>
<protein>
    <recommendedName>
        <fullName evidence="1">HNH nuclease domain-containing protein</fullName>
    </recommendedName>
</protein>